<dbReference type="EMBL" id="JAAMFM010000034">
    <property type="protein sequence ID" value="NVM96575.1"/>
    <property type="molecule type" value="Genomic_DNA"/>
</dbReference>
<evidence type="ECO:0000313" key="2">
    <source>
        <dbReference type="Proteomes" id="UP000543556"/>
    </source>
</evidence>
<dbReference type="Proteomes" id="UP000543556">
    <property type="component" value="Unassembled WGS sequence"/>
</dbReference>
<comment type="caution">
    <text evidence="1">The sequence shown here is derived from an EMBL/GenBank/DDBJ whole genome shotgun (WGS) entry which is preliminary data.</text>
</comment>
<organism evidence="1 2">
    <name type="scientific">Arthrobacter wenxiniae</name>
    <dbReference type="NCBI Taxonomy" id="2713570"/>
    <lineage>
        <taxon>Bacteria</taxon>
        <taxon>Bacillati</taxon>
        <taxon>Actinomycetota</taxon>
        <taxon>Actinomycetes</taxon>
        <taxon>Micrococcales</taxon>
        <taxon>Micrococcaceae</taxon>
        <taxon>Arthrobacter</taxon>
    </lineage>
</organism>
<gene>
    <name evidence="1" type="ORF">G6034_17010</name>
</gene>
<sequence length="141" mass="15215">MIVPLSQFIKDGAACFVCQCLKNVAHGPSLGKQPLACQRAGSWRRQQGFHPGAVRRRPSCETAVGRLGARGSAGTGGSADPAEKWFGRAVDREQLTELIVAGKVRPCLDRAFPLDQVQDAMRYFESGQVRGKVAITIPPPQ</sequence>
<accession>A0A7Y7IJH7</accession>
<reference evidence="1 2" key="1">
    <citation type="submission" date="2020-02" db="EMBL/GenBank/DDBJ databases">
        <title>Genome sequence of strain AETb3-4.</title>
        <authorList>
            <person name="Gao J."/>
            <person name="Zhang X."/>
        </authorList>
    </citation>
    <scope>NUCLEOTIDE SEQUENCE [LARGE SCALE GENOMIC DNA]</scope>
    <source>
        <strain evidence="1 2">AETb3-4</strain>
    </source>
</reference>
<protein>
    <submittedName>
        <fullName evidence="1">Zinc-binding dehydrogenase</fullName>
    </submittedName>
</protein>
<evidence type="ECO:0000313" key="1">
    <source>
        <dbReference type="EMBL" id="NVM96575.1"/>
    </source>
</evidence>
<dbReference type="AlphaFoldDB" id="A0A7Y7IJH7"/>
<dbReference type="Gene3D" id="3.90.180.10">
    <property type="entry name" value="Medium-chain alcohol dehydrogenases, catalytic domain"/>
    <property type="match status" value="1"/>
</dbReference>
<proteinExistence type="predicted"/>
<keyword evidence="2" id="KW-1185">Reference proteome</keyword>
<dbReference type="Pfam" id="PF13602">
    <property type="entry name" value="ADH_zinc_N_2"/>
    <property type="match status" value="1"/>
</dbReference>
<dbReference type="Gene3D" id="3.40.50.720">
    <property type="entry name" value="NAD(P)-binding Rossmann-like Domain"/>
    <property type="match status" value="1"/>
</dbReference>
<name>A0A7Y7IJH7_9MICC</name>